<organism evidence="2 3">
    <name type="scientific">Bradyrhizobium australiense</name>
    <dbReference type="NCBI Taxonomy" id="2721161"/>
    <lineage>
        <taxon>Bacteria</taxon>
        <taxon>Pseudomonadati</taxon>
        <taxon>Pseudomonadota</taxon>
        <taxon>Alphaproteobacteria</taxon>
        <taxon>Hyphomicrobiales</taxon>
        <taxon>Nitrobacteraceae</taxon>
        <taxon>Bradyrhizobium</taxon>
    </lineage>
</organism>
<dbReference type="AlphaFoldDB" id="A0A7Y4LW47"/>
<proteinExistence type="predicted"/>
<sequence>MSFKVIDGGGPDKEERDRERERDWAKHELSGALREVAANMVRIVRGAGKPHELLIQMKAVIDSAIKFRDLHGYWPNDVIANALQLTDEMQDCLDRGRAGTLDQAHIDRWWKDGTFDKMMAEHTMYKGVLQIVASGLIGQNTQQRAGESEFHDGLRRFERIREEQLRRFTENRSTSRPTPKRRKLRPRKPPEDVVL</sequence>
<feature type="region of interest" description="Disordered" evidence="1">
    <location>
        <begin position="165"/>
        <end position="195"/>
    </location>
</feature>
<feature type="compositionally biased region" description="Basic residues" evidence="1">
    <location>
        <begin position="178"/>
        <end position="187"/>
    </location>
</feature>
<evidence type="ECO:0000313" key="2">
    <source>
        <dbReference type="EMBL" id="NOJ40801.1"/>
    </source>
</evidence>
<evidence type="ECO:0000256" key="1">
    <source>
        <dbReference type="SAM" id="MobiDB-lite"/>
    </source>
</evidence>
<evidence type="ECO:0000313" key="3">
    <source>
        <dbReference type="Proteomes" id="UP000544122"/>
    </source>
</evidence>
<feature type="compositionally biased region" description="Basic and acidic residues" evidence="1">
    <location>
        <begin position="10"/>
        <end position="23"/>
    </location>
</feature>
<dbReference type="RefSeq" id="WP_171580034.1">
    <property type="nucleotide sequence ID" value="NZ_JAAVLX010000004.1"/>
</dbReference>
<protein>
    <submittedName>
        <fullName evidence="2">Uncharacterized protein</fullName>
    </submittedName>
</protein>
<name>A0A7Y4LW47_9BRAD</name>
<keyword evidence="3" id="KW-1185">Reference proteome</keyword>
<comment type="caution">
    <text evidence="2">The sequence shown here is derived from an EMBL/GenBank/DDBJ whole genome shotgun (WGS) entry which is preliminary data.</text>
</comment>
<dbReference type="Proteomes" id="UP000544122">
    <property type="component" value="Unassembled WGS sequence"/>
</dbReference>
<reference evidence="2 3" key="1">
    <citation type="submission" date="2020-03" db="EMBL/GenBank/DDBJ databases">
        <title>Bradyrhizobium diversity isolated from nodules of Indigofera sp.</title>
        <authorList>
            <person name="Klepa M."/>
            <person name="Helene L."/>
            <person name="Hungria M."/>
        </authorList>
    </citation>
    <scope>NUCLEOTIDE SEQUENCE [LARGE SCALE GENOMIC DNA]</scope>
    <source>
        <strain evidence="2 3">WSM 1791</strain>
    </source>
</reference>
<feature type="region of interest" description="Disordered" evidence="1">
    <location>
        <begin position="1"/>
        <end position="23"/>
    </location>
</feature>
<gene>
    <name evidence="2" type="ORF">HCN58_14515</name>
</gene>
<accession>A0A7Y4LW47</accession>
<dbReference type="EMBL" id="JAAVLX010000004">
    <property type="protein sequence ID" value="NOJ40801.1"/>
    <property type="molecule type" value="Genomic_DNA"/>
</dbReference>